<dbReference type="KEGG" id="yli:2911601"/>
<dbReference type="InterPro" id="IPR010378">
    <property type="entry name" value="TRAPPC13"/>
</dbReference>
<dbReference type="PANTHER" id="PTHR13134">
    <property type="entry name" value="TRAFFICKING PROTEIN PARTICLE COMPLEX SUBUNIT 13"/>
    <property type="match status" value="1"/>
</dbReference>
<dbReference type="OrthoDB" id="10250284at2759"/>
<dbReference type="Pfam" id="PF06159">
    <property type="entry name" value="TRAPPC13_N"/>
    <property type="match status" value="1"/>
</dbReference>
<dbReference type="Proteomes" id="UP000182444">
    <property type="component" value="Chromosome 1E"/>
</dbReference>
<evidence type="ECO:0000313" key="5">
    <source>
        <dbReference type="Proteomes" id="UP000256601"/>
    </source>
</evidence>
<evidence type="ECO:0000313" key="4">
    <source>
        <dbReference type="Proteomes" id="UP000182444"/>
    </source>
</evidence>
<dbReference type="EMBL" id="CP017557">
    <property type="protein sequence ID" value="AOW05504.1"/>
    <property type="molecule type" value="Genomic_DNA"/>
</dbReference>
<dbReference type="EMBL" id="KZ858957">
    <property type="protein sequence ID" value="RDW28011.1"/>
    <property type="molecule type" value="Genomic_DNA"/>
</dbReference>
<reference evidence="3 5" key="2">
    <citation type="submission" date="2018-07" db="EMBL/GenBank/DDBJ databases">
        <title>Draft Genome Assemblies for Five Robust Yarrowia lipolytica Strains Exhibiting High Lipid Production and Pentose Sugar Utilization and Sugar Alcohol Secretion from Undetoxified Lignocellulosic Biomass Hydrolysates.</title>
        <authorList>
            <consortium name="DOE Joint Genome Institute"/>
            <person name="Walker C."/>
            <person name="Ryu S."/>
            <person name="Na H."/>
            <person name="Zane M."/>
            <person name="LaButti K."/>
            <person name="Lipzen A."/>
            <person name="Haridas S."/>
            <person name="Barry K."/>
            <person name="Grigoriev I.V."/>
            <person name="Quarterman J."/>
            <person name="Slininger P."/>
            <person name="Dien B."/>
            <person name="Trinh C.T."/>
        </authorList>
    </citation>
    <scope>NUCLEOTIDE SEQUENCE [LARGE SCALE GENOMIC DNA]</scope>
    <source>
        <strain evidence="3 5">YB392</strain>
    </source>
</reference>
<proteinExistence type="predicted"/>
<organism evidence="2 4">
    <name type="scientific">Yarrowia lipolytica</name>
    <name type="common">Candida lipolytica</name>
    <dbReference type="NCBI Taxonomy" id="4952"/>
    <lineage>
        <taxon>Eukaryota</taxon>
        <taxon>Fungi</taxon>
        <taxon>Dikarya</taxon>
        <taxon>Ascomycota</taxon>
        <taxon>Saccharomycotina</taxon>
        <taxon>Dipodascomycetes</taxon>
        <taxon>Dipodascales</taxon>
        <taxon>Dipodascales incertae sedis</taxon>
        <taxon>Yarrowia</taxon>
    </lineage>
</organism>
<name>A0A1H6PYH2_YARLL</name>
<dbReference type="GeneID" id="2911601"/>
<evidence type="ECO:0000313" key="2">
    <source>
        <dbReference type="EMBL" id="AOW05504.1"/>
    </source>
</evidence>
<dbReference type="VEuPathDB" id="FungiDB:YALI0_E16555g"/>
<feature type="domain" description="Trafficking protein particle complex subunit 13 N-terminal" evidence="1">
    <location>
        <begin position="3"/>
        <end position="156"/>
    </location>
</feature>
<dbReference type="Proteomes" id="UP000256601">
    <property type="component" value="Unassembled WGS sequence"/>
</dbReference>
<sequence length="249" mass="27584">MNHGISLKIMRASKPQLTPAIQDPFVLSQSQSAVLNLPSPWLSIRPAFGTVYVGEVLTFMVYVSLKTDFIYNTAPSVKVGVSAAIHAKDSTEPPVQVLNSTDTVELNEIHQTTQFPIKYEIPTAGMHTVTCHVTYSYVVDGEPHQESFSKMYQFNAVNCVQLQLETIKTANRQPAMQIKVENITSNSLWLKPPSFFSDSVQPVGSTKTANLLGPGDMWQYSCKYTGDRPAFTIFWTRGPMGENGCLTVQ</sequence>
<accession>A0A1H6PYH2</accession>
<dbReference type="InterPro" id="IPR055427">
    <property type="entry name" value="TRAPPC13_N"/>
</dbReference>
<evidence type="ECO:0000313" key="3">
    <source>
        <dbReference type="EMBL" id="RDW28011.1"/>
    </source>
</evidence>
<gene>
    <name evidence="3" type="ORF">B0I71DRAFT_9556</name>
    <name evidence="2" type="ORF">YALI1_E19736g</name>
</gene>
<dbReference type="RefSeq" id="XP_504027.1">
    <property type="nucleotide sequence ID" value="XM_504027.1"/>
</dbReference>
<dbReference type="PANTHER" id="PTHR13134:SF3">
    <property type="entry name" value="TRAFFICKING PROTEIN PARTICLE COMPLEX SUBUNIT 13"/>
    <property type="match status" value="1"/>
</dbReference>
<dbReference type="GO" id="GO:1990072">
    <property type="term" value="C:TRAPPIII protein complex"/>
    <property type="evidence" value="ECO:0007669"/>
    <property type="project" value="TreeGrafter"/>
</dbReference>
<dbReference type="VEuPathDB" id="FungiDB:YALI1_E19736g"/>
<evidence type="ECO:0000259" key="1">
    <source>
        <dbReference type="Pfam" id="PF06159"/>
    </source>
</evidence>
<reference evidence="2 4" key="1">
    <citation type="journal article" date="2016" name="PLoS ONE">
        <title>Sequence Assembly of Yarrowia lipolytica Strain W29/CLIB89 Shows Transposable Element Diversity.</title>
        <authorList>
            <person name="Magnan C."/>
            <person name="Yu J."/>
            <person name="Chang I."/>
            <person name="Jahn E."/>
            <person name="Kanomata Y."/>
            <person name="Wu J."/>
            <person name="Zeller M."/>
            <person name="Oakes M."/>
            <person name="Baldi P."/>
            <person name="Sandmeyer S."/>
        </authorList>
    </citation>
    <scope>NUCLEOTIDE SEQUENCE [LARGE SCALE GENOMIC DNA]</scope>
    <source>
        <strain evidence="2">CLIB89</strain>
        <strain evidence="4">CLIB89(W29)</strain>
    </source>
</reference>
<dbReference type="AlphaFoldDB" id="A0A1H6PYH2"/>
<protein>
    <recommendedName>
        <fullName evidence="1">Trafficking protein particle complex subunit 13 N-terminal domain-containing protein</fullName>
    </recommendedName>
</protein>